<feature type="compositionally biased region" description="Polar residues" evidence="3">
    <location>
        <begin position="767"/>
        <end position="789"/>
    </location>
</feature>
<comment type="caution">
    <text evidence="5">The sequence shown here is derived from an EMBL/GenBank/DDBJ whole genome shotgun (WGS) entry which is preliminary data.</text>
</comment>
<evidence type="ECO:0000256" key="1">
    <source>
        <dbReference type="ARBA" id="ARBA00022884"/>
    </source>
</evidence>
<dbReference type="InterPro" id="IPR035979">
    <property type="entry name" value="RBD_domain_sf"/>
</dbReference>
<evidence type="ECO:0000259" key="4">
    <source>
        <dbReference type="PROSITE" id="PS50102"/>
    </source>
</evidence>
<reference evidence="5 6" key="1">
    <citation type="submission" date="2021-05" db="EMBL/GenBank/DDBJ databases">
        <title>Genome Assembly of Synthetic Allotetraploid Brassica napus Reveals Homoeologous Exchanges between Subgenomes.</title>
        <authorList>
            <person name="Davis J.T."/>
        </authorList>
    </citation>
    <scope>NUCLEOTIDE SEQUENCE [LARGE SCALE GENOMIC DNA]</scope>
    <source>
        <strain evidence="6">cv. Da-Ae</strain>
        <tissue evidence="5">Seedling</tissue>
    </source>
</reference>
<dbReference type="PANTHER" id="PTHR21245">
    <property type="entry name" value="HETEROGENEOUS NUCLEAR RIBONUCLEOPROTEIN"/>
    <property type="match status" value="1"/>
</dbReference>
<dbReference type="SMART" id="SM00360">
    <property type="entry name" value="RRM"/>
    <property type="match status" value="3"/>
</dbReference>
<dbReference type="EMBL" id="JAGKQM010000005">
    <property type="protein sequence ID" value="KAH0924884.1"/>
    <property type="molecule type" value="Genomic_DNA"/>
</dbReference>
<keyword evidence="1 2" id="KW-0694">RNA-binding</keyword>
<evidence type="ECO:0000256" key="3">
    <source>
        <dbReference type="SAM" id="MobiDB-lite"/>
    </source>
</evidence>
<accession>A0ABQ8D684</accession>
<feature type="compositionally biased region" description="Pro residues" evidence="3">
    <location>
        <begin position="573"/>
        <end position="609"/>
    </location>
</feature>
<feature type="region of interest" description="Disordered" evidence="3">
    <location>
        <begin position="506"/>
        <end position="732"/>
    </location>
</feature>
<feature type="region of interest" description="Disordered" evidence="3">
    <location>
        <begin position="1"/>
        <end position="201"/>
    </location>
</feature>
<feature type="region of interest" description="Disordered" evidence="3">
    <location>
        <begin position="746"/>
        <end position="828"/>
    </location>
</feature>
<proteinExistence type="predicted"/>
<feature type="compositionally biased region" description="Acidic residues" evidence="3">
    <location>
        <begin position="121"/>
        <end position="145"/>
    </location>
</feature>
<feature type="compositionally biased region" description="Basic and acidic residues" evidence="3">
    <location>
        <begin position="77"/>
        <end position="93"/>
    </location>
</feature>
<feature type="compositionally biased region" description="Basic residues" evidence="3">
    <location>
        <begin position="526"/>
        <end position="535"/>
    </location>
</feature>
<feature type="compositionally biased region" description="Basic and acidic residues" evidence="3">
    <location>
        <begin position="626"/>
        <end position="637"/>
    </location>
</feature>
<dbReference type="InterPro" id="IPR012677">
    <property type="entry name" value="Nucleotide-bd_a/b_plait_sf"/>
</dbReference>
<dbReference type="InterPro" id="IPR000504">
    <property type="entry name" value="RRM_dom"/>
</dbReference>
<feature type="compositionally biased region" description="Basic residues" evidence="3">
    <location>
        <begin position="1"/>
        <end position="26"/>
    </location>
</feature>
<dbReference type="CDD" id="cd00590">
    <property type="entry name" value="RRM_SF"/>
    <property type="match status" value="2"/>
</dbReference>
<keyword evidence="6" id="KW-1185">Reference proteome</keyword>
<feature type="domain" description="RRM" evidence="4">
    <location>
        <begin position="427"/>
        <end position="509"/>
    </location>
</feature>
<feature type="compositionally biased region" description="Acidic residues" evidence="3">
    <location>
        <begin position="153"/>
        <end position="180"/>
    </location>
</feature>
<sequence>VSLAQKQKKKTQQQHKRKAMPPKVVKRGGGAAARRGGRVTRSAVKAQNPPIESADDGETSVSDAVDAKEETPEEEVDKSIEEENQLDESKQLDDLEAAANPNDVVPPQKETVDDLGKDERLDLDDNEPEYDADEYGGEEEFEEREEEYHELVNQEEDEFEAEVEGEEIGDLQESEGDAEEEAKLGEAGHVGEEEEYDDVLNDRRKSKEFEIFVGSLDKGATEEDLKKVFGHVGEVTEVRIVKNPQTNKSKGYAFLRFATVEQAKRAVKELKSPMINGKKCGVTASQDNDTLLIANICKTWTSEALREKLKHYGVESMDEIALVEDSNNANMNRGYAFLDFASRSDAVDAHKRLIRKEVVFGLEKPAKVSFADSFLDPEDEMMAQVLTMQDHLFVACKLSSCHCLLLSVGGVYKGRHGCHLPIHLKVKTIFIDGLSTSWSEEHVRDLLKRYGKLEKIELARNMPSARRKDFGFVTFDTHEAAVTCAKAINNSELGEGEDKAKVRARLSRPLHGAGKGRQPSRSDHRSSRHGSRRSGRSSLARLPPRSSRGVGPRAPPPSSAKRVSGSRGRRPRPPLPPPARARPSRPLPPPARSRPLPPSARSRPLPPPARSYDRRPPVPPYPKASLKRDYGRREDLLPPRSRPAVSYSSSRLSPERHLSYRDDYAPRGSGYSDIPRDSSRLEMRRPYGEDLYSPRFERPPPSYSEGRSRAYDEPLPGSKRPYSALDDIPPRYADVDARHSRARLDYDLGPSQYGESYGDRIPRSSLGYGSSRNAMTSHDSRGPYSSSRQGMDYGGGSYSSSDVGGIYSSSYGSEPPRRDVSSSYGSDIPPRRDVARILQYTQVVDWVVVVTQVVVVVQDHTTEVSPGRRFDLCKVMQEISNLVAGL</sequence>
<gene>
    <name evidence="5" type="ORF">HID58_017140</name>
</gene>
<dbReference type="Gene3D" id="3.30.70.330">
    <property type="match status" value="3"/>
</dbReference>
<evidence type="ECO:0000256" key="2">
    <source>
        <dbReference type="PROSITE-ProRule" id="PRU00176"/>
    </source>
</evidence>
<evidence type="ECO:0000313" key="6">
    <source>
        <dbReference type="Proteomes" id="UP000824890"/>
    </source>
</evidence>
<name>A0ABQ8D684_BRANA</name>
<evidence type="ECO:0000313" key="5">
    <source>
        <dbReference type="EMBL" id="KAH0924884.1"/>
    </source>
</evidence>
<feature type="compositionally biased region" description="Basic and acidic residues" evidence="3">
    <location>
        <begin position="110"/>
        <end position="120"/>
    </location>
</feature>
<dbReference type="Proteomes" id="UP000824890">
    <property type="component" value="Unassembled WGS sequence"/>
</dbReference>
<dbReference type="SUPFAM" id="SSF54928">
    <property type="entry name" value="RNA-binding domain, RBD"/>
    <property type="match status" value="2"/>
</dbReference>
<feature type="compositionally biased region" description="Low complexity" evidence="3">
    <location>
        <begin position="798"/>
        <end position="813"/>
    </location>
</feature>
<organism evidence="5 6">
    <name type="scientific">Brassica napus</name>
    <name type="common">Rape</name>
    <dbReference type="NCBI Taxonomy" id="3708"/>
    <lineage>
        <taxon>Eukaryota</taxon>
        <taxon>Viridiplantae</taxon>
        <taxon>Streptophyta</taxon>
        <taxon>Embryophyta</taxon>
        <taxon>Tracheophyta</taxon>
        <taxon>Spermatophyta</taxon>
        <taxon>Magnoliopsida</taxon>
        <taxon>eudicotyledons</taxon>
        <taxon>Gunneridae</taxon>
        <taxon>Pentapetalae</taxon>
        <taxon>rosids</taxon>
        <taxon>malvids</taxon>
        <taxon>Brassicales</taxon>
        <taxon>Brassicaceae</taxon>
        <taxon>Brassiceae</taxon>
        <taxon>Brassica</taxon>
    </lineage>
</organism>
<dbReference type="Pfam" id="PF00076">
    <property type="entry name" value="RRM_1"/>
    <property type="match status" value="3"/>
</dbReference>
<feature type="compositionally biased region" description="Basic and acidic residues" evidence="3">
    <location>
        <begin position="653"/>
        <end position="665"/>
    </location>
</feature>
<feature type="compositionally biased region" description="Basic and acidic residues" evidence="3">
    <location>
        <begin position="181"/>
        <end position="191"/>
    </location>
</feature>
<feature type="compositionally biased region" description="Low complexity" evidence="3">
    <location>
        <begin position="536"/>
        <end position="549"/>
    </location>
</feature>
<protein>
    <recommendedName>
        <fullName evidence="4">RRM domain-containing protein</fullName>
    </recommendedName>
</protein>
<feature type="domain" description="RRM" evidence="4">
    <location>
        <begin position="209"/>
        <end position="287"/>
    </location>
</feature>
<feature type="domain" description="RRM" evidence="4">
    <location>
        <begin position="289"/>
        <end position="373"/>
    </location>
</feature>
<dbReference type="PROSITE" id="PS50102">
    <property type="entry name" value="RRM"/>
    <property type="match status" value="3"/>
</dbReference>
<feature type="non-terminal residue" evidence="5">
    <location>
        <position position="1"/>
    </location>
</feature>
<feature type="compositionally biased region" description="Basic and acidic residues" evidence="3">
    <location>
        <begin position="674"/>
        <end position="688"/>
    </location>
</feature>